<dbReference type="Gene3D" id="3.40.50.2300">
    <property type="match status" value="1"/>
</dbReference>
<evidence type="ECO:0000259" key="5">
    <source>
        <dbReference type="PROSITE" id="PS01124"/>
    </source>
</evidence>
<keyword evidence="2" id="KW-0238">DNA-binding</keyword>
<name>A0ABR8RF00_9BACI</name>
<dbReference type="SUPFAM" id="SSF46689">
    <property type="entry name" value="Homeodomain-like"/>
    <property type="match status" value="1"/>
</dbReference>
<dbReference type="EMBL" id="JACSQO010000018">
    <property type="protein sequence ID" value="MBD7946366.1"/>
    <property type="molecule type" value="Genomic_DNA"/>
</dbReference>
<feature type="domain" description="HTH araC/xylS-type" evidence="5">
    <location>
        <begin position="383"/>
        <end position="482"/>
    </location>
</feature>
<dbReference type="Pfam" id="PF12833">
    <property type="entry name" value="HTH_18"/>
    <property type="match status" value="1"/>
</dbReference>
<dbReference type="InterPro" id="IPR020449">
    <property type="entry name" value="Tscrpt_reg_AraC-type_HTH"/>
</dbReference>
<dbReference type="SMART" id="SM00448">
    <property type="entry name" value="REC"/>
    <property type="match status" value="1"/>
</dbReference>
<evidence type="ECO:0000313" key="7">
    <source>
        <dbReference type="EMBL" id="MBD7946366.1"/>
    </source>
</evidence>
<gene>
    <name evidence="7" type="ORF">H9650_19890</name>
</gene>
<evidence type="ECO:0000256" key="3">
    <source>
        <dbReference type="ARBA" id="ARBA00023163"/>
    </source>
</evidence>
<comment type="caution">
    <text evidence="4">Lacks conserved residue(s) required for the propagation of feature annotation.</text>
</comment>
<sequence length="494" mass="57777">MKLLIIDRDQTERNGIQWYIKRYQLNITTILEAGNINEAVQQLEAENPEVILLEMELLTQEESNRLRKALSLNSQHIIGMTAEPLFKHALNALSLRALTLLVKPLDLNMLKQYITHAIRQKINVQREVLPLVGDHSIYPSLFLEKHQVVNNEFTFCLMLETEFLEQNEQLFHWLESLNHLTLLPLSKRIVAFSTDDSLEGLTKRAKAIIREWTSTHNANLNIAIYDLPRKSIKEMYQAIKETLKLRFQHGFGQVFLVSKLPKFHSLDPFLTIEQQRLWITSLEQNDVQTIKRFLYSITANEIYYQPDTIRIQLTSILAQVRRFMLKYQMEKRLDLELRYNRLFDIILNHPVLYTIIQEFVLFCQDTMNQSIKQKEKGQFDYVNAALDFIDYSYTDPKLNLEVLASFIGISQSYLSMLFSQTKEMTFKQYLNQKRLTHAKQLLQETNLTIHEIASKTGFNDANYFSKLFKGKYGESPLLYRQHATLSIAKGAGTL</sequence>
<comment type="caution">
    <text evidence="7">The sequence shown here is derived from an EMBL/GenBank/DDBJ whole genome shotgun (WGS) entry which is preliminary data.</text>
</comment>
<dbReference type="SMART" id="SM00342">
    <property type="entry name" value="HTH_ARAC"/>
    <property type="match status" value="1"/>
</dbReference>
<evidence type="ECO:0000256" key="2">
    <source>
        <dbReference type="ARBA" id="ARBA00023125"/>
    </source>
</evidence>
<dbReference type="PANTHER" id="PTHR43280">
    <property type="entry name" value="ARAC-FAMILY TRANSCRIPTIONAL REGULATOR"/>
    <property type="match status" value="1"/>
</dbReference>
<accession>A0ABR8RF00</accession>
<dbReference type="InterPro" id="IPR018060">
    <property type="entry name" value="HTH_AraC"/>
</dbReference>
<dbReference type="InterPro" id="IPR009057">
    <property type="entry name" value="Homeodomain-like_sf"/>
</dbReference>
<dbReference type="InterPro" id="IPR011006">
    <property type="entry name" value="CheY-like_superfamily"/>
</dbReference>
<evidence type="ECO:0000256" key="4">
    <source>
        <dbReference type="PROSITE-ProRule" id="PRU00169"/>
    </source>
</evidence>
<keyword evidence="1" id="KW-0805">Transcription regulation</keyword>
<feature type="domain" description="Response regulatory" evidence="6">
    <location>
        <begin position="2"/>
        <end position="118"/>
    </location>
</feature>
<evidence type="ECO:0000313" key="8">
    <source>
        <dbReference type="Proteomes" id="UP000640786"/>
    </source>
</evidence>
<dbReference type="PANTHER" id="PTHR43280:SF10">
    <property type="entry name" value="REGULATORY PROTEIN POCR"/>
    <property type="match status" value="1"/>
</dbReference>
<dbReference type="PROSITE" id="PS01124">
    <property type="entry name" value="HTH_ARAC_FAMILY_2"/>
    <property type="match status" value="1"/>
</dbReference>
<evidence type="ECO:0000256" key="1">
    <source>
        <dbReference type="ARBA" id="ARBA00023015"/>
    </source>
</evidence>
<dbReference type="Gene3D" id="1.10.10.60">
    <property type="entry name" value="Homeodomain-like"/>
    <property type="match status" value="2"/>
</dbReference>
<reference evidence="7 8" key="1">
    <citation type="submission" date="2020-08" db="EMBL/GenBank/DDBJ databases">
        <title>A Genomic Blueprint of the Chicken Gut Microbiome.</title>
        <authorList>
            <person name="Gilroy R."/>
            <person name="Ravi A."/>
            <person name="Getino M."/>
            <person name="Pursley I."/>
            <person name="Horton D.L."/>
            <person name="Alikhan N.-F."/>
            <person name="Baker D."/>
            <person name="Gharbi K."/>
            <person name="Hall N."/>
            <person name="Watson M."/>
            <person name="Adriaenssens E.M."/>
            <person name="Foster-Nyarko E."/>
            <person name="Jarju S."/>
            <person name="Secka A."/>
            <person name="Antonio M."/>
            <person name="Oren A."/>
            <person name="Chaudhuri R."/>
            <person name="La Ragione R.M."/>
            <person name="Hildebrand F."/>
            <person name="Pallen M.J."/>
        </authorList>
    </citation>
    <scope>NUCLEOTIDE SEQUENCE [LARGE SCALE GENOMIC DNA]</scope>
    <source>
        <strain evidence="7 8">Sa2BUA9</strain>
    </source>
</reference>
<organism evidence="7 8">
    <name type="scientific">Psychrobacillus faecigallinarum</name>
    <dbReference type="NCBI Taxonomy" id="2762235"/>
    <lineage>
        <taxon>Bacteria</taxon>
        <taxon>Bacillati</taxon>
        <taxon>Bacillota</taxon>
        <taxon>Bacilli</taxon>
        <taxon>Bacillales</taxon>
        <taxon>Bacillaceae</taxon>
        <taxon>Psychrobacillus</taxon>
    </lineage>
</organism>
<dbReference type="SUPFAM" id="SSF52172">
    <property type="entry name" value="CheY-like"/>
    <property type="match status" value="1"/>
</dbReference>
<dbReference type="Proteomes" id="UP000640786">
    <property type="component" value="Unassembled WGS sequence"/>
</dbReference>
<dbReference type="PROSITE" id="PS50110">
    <property type="entry name" value="RESPONSE_REGULATORY"/>
    <property type="match status" value="1"/>
</dbReference>
<keyword evidence="3" id="KW-0804">Transcription</keyword>
<proteinExistence type="predicted"/>
<dbReference type="PRINTS" id="PR00032">
    <property type="entry name" value="HTHARAC"/>
</dbReference>
<keyword evidence="8" id="KW-1185">Reference proteome</keyword>
<evidence type="ECO:0000259" key="6">
    <source>
        <dbReference type="PROSITE" id="PS50110"/>
    </source>
</evidence>
<protein>
    <submittedName>
        <fullName evidence="7">Helix-turn-helix domain-containing protein</fullName>
    </submittedName>
</protein>
<dbReference type="InterPro" id="IPR001789">
    <property type="entry name" value="Sig_transdc_resp-reg_receiver"/>
</dbReference>
<dbReference type="RefSeq" id="WP_151112570.1">
    <property type="nucleotide sequence ID" value="NZ_JACSQO010000018.1"/>
</dbReference>